<dbReference type="AlphaFoldDB" id="A0A1J4V4H0"/>
<keyword evidence="1" id="KW-1133">Transmembrane helix</keyword>
<keyword evidence="1" id="KW-0472">Membrane</keyword>
<feature type="transmembrane region" description="Helical" evidence="1">
    <location>
        <begin position="12"/>
        <end position="33"/>
    </location>
</feature>
<dbReference type="EMBL" id="MNVN01000011">
    <property type="protein sequence ID" value="OIO30883.1"/>
    <property type="molecule type" value="Genomic_DNA"/>
</dbReference>
<accession>A0A1J4V4H0</accession>
<organism evidence="2 3">
    <name type="scientific">Candidatus Nomurabacteria bacterium CG1_02_43_90</name>
    <dbReference type="NCBI Taxonomy" id="1805281"/>
    <lineage>
        <taxon>Bacteria</taxon>
        <taxon>Candidatus Nomuraibacteriota</taxon>
    </lineage>
</organism>
<evidence type="ECO:0000313" key="2">
    <source>
        <dbReference type="EMBL" id="OIO30883.1"/>
    </source>
</evidence>
<evidence type="ECO:0000313" key="3">
    <source>
        <dbReference type="Proteomes" id="UP000181992"/>
    </source>
</evidence>
<protein>
    <submittedName>
        <fullName evidence="2">Uncharacterized protein</fullName>
    </submittedName>
</protein>
<name>A0A1J4V4H0_9BACT</name>
<sequence>MTKKTTNKGSDAVTIAIIGTTVAGLAAAAYFFLGPKGKKNQKHAKAWAIKMKGDVVEKLETAREVSEPIYQGIIDSVVAEYVKGEKASREEIEELAKDLKKHWKTLAGGIKTVKRDVASTAKKVSKKAKR</sequence>
<dbReference type="STRING" id="1805281.AUJ77_01520"/>
<dbReference type="Proteomes" id="UP000181992">
    <property type="component" value="Unassembled WGS sequence"/>
</dbReference>
<comment type="caution">
    <text evidence="2">The sequence shown here is derived from an EMBL/GenBank/DDBJ whole genome shotgun (WGS) entry which is preliminary data.</text>
</comment>
<evidence type="ECO:0000256" key="1">
    <source>
        <dbReference type="SAM" id="Phobius"/>
    </source>
</evidence>
<gene>
    <name evidence="2" type="ORF">AUJ77_01520</name>
</gene>
<keyword evidence="1" id="KW-0812">Transmembrane</keyword>
<proteinExistence type="predicted"/>
<reference evidence="2 3" key="1">
    <citation type="journal article" date="2016" name="Environ. Microbiol.">
        <title>Genomic resolution of a cold subsurface aquifer community provides metabolic insights for novel microbes adapted to high CO concentrations.</title>
        <authorList>
            <person name="Probst A.J."/>
            <person name="Castelle C.J."/>
            <person name="Singh A."/>
            <person name="Brown C.T."/>
            <person name="Anantharaman K."/>
            <person name="Sharon I."/>
            <person name="Hug L.A."/>
            <person name="Burstein D."/>
            <person name="Emerson J.B."/>
            <person name="Thomas B.C."/>
            <person name="Banfield J.F."/>
        </authorList>
    </citation>
    <scope>NUCLEOTIDE SEQUENCE [LARGE SCALE GENOMIC DNA]</scope>
    <source>
        <strain evidence="2">CG1_02_43_90</strain>
    </source>
</reference>